<dbReference type="PANTHER" id="PTHR46832:SF1">
    <property type="entry name" value="5'-METHYLTHIOADENOSINE_S-ADENOSYLHOMOCYSTEINE NUCLEOSIDASE"/>
    <property type="match status" value="1"/>
</dbReference>
<dbReference type="SUPFAM" id="SSF53167">
    <property type="entry name" value="Purine and uridine phosphorylases"/>
    <property type="match status" value="1"/>
</dbReference>
<sequence length="527" mass="59646">MNEEPATNFVFNTTPFPEDEKNVTLEIISYEENVRKGLPQKKQLEGKITLNPDRCHVLYIPPEEETAEKAVPVVDRTRYDLYLVIIPFNLHEAIGNKHYVEVTFWVEMNDPQHTAFDLCPKNISSKVEVTKTYTISPQIKFQEIEASLGQVNKQLHFEVLRPIITATGEGEHRFYWTYRGYEGNNRVVAEAKQALCIIQVPRGTSTLEGIISCEVVMAQRIGIEWLTKDCQVAPYSFRWQLDQSKRFYAETTTGQRQRSAHPQKQSDVCVVCALAEEAEAFITLVENTCHSTFMRGTDKTKKDYLTTTIQNSKGENLKLHVIWPPRHGPVEMSVYLPTILGELNPRLAIMTGICAGDKRKTSLGDLIVADRTVPYDEGKFTLDKHHQQDFQPDGNIRHTHPQILQAVRMFNGWKQLVSLLGRPLPTCYIAAMASGSAVRSDDPFSQIQRMAARGVIALDMEGAAFYRCVAEFPEMYALLVKGVCDYGDMRKNDAYHQYAASASAAYALAFIKEYVNSDWISGEGKAQ</sequence>
<proteinExistence type="predicted"/>
<dbReference type="InterPro" id="IPR035994">
    <property type="entry name" value="Nucleoside_phosphorylase_sf"/>
</dbReference>
<organism evidence="2 3">
    <name type="scientific">Dictyobacter halimunensis</name>
    <dbReference type="NCBI Taxonomy" id="3026934"/>
    <lineage>
        <taxon>Bacteria</taxon>
        <taxon>Bacillati</taxon>
        <taxon>Chloroflexota</taxon>
        <taxon>Ktedonobacteria</taxon>
        <taxon>Ktedonobacterales</taxon>
        <taxon>Dictyobacteraceae</taxon>
        <taxon>Dictyobacter</taxon>
    </lineage>
</organism>
<evidence type="ECO:0000259" key="1">
    <source>
        <dbReference type="Pfam" id="PF01048"/>
    </source>
</evidence>
<keyword evidence="3" id="KW-1185">Reference proteome</keyword>
<accession>A0ABQ6FJL8</accession>
<dbReference type="RefSeq" id="WP_338248093.1">
    <property type="nucleotide sequence ID" value="NZ_BSRI01000001.1"/>
</dbReference>
<feature type="domain" description="Nucleoside phosphorylase" evidence="1">
    <location>
        <begin position="268"/>
        <end position="512"/>
    </location>
</feature>
<dbReference type="Proteomes" id="UP001344906">
    <property type="component" value="Unassembled WGS sequence"/>
</dbReference>
<comment type="caution">
    <text evidence="2">The sequence shown here is derived from an EMBL/GenBank/DDBJ whole genome shotgun (WGS) entry which is preliminary data.</text>
</comment>
<gene>
    <name evidence="2" type="ORF">KDH_12650</name>
</gene>
<reference evidence="2 3" key="1">
    <citation type="submission" date="2023-02" db="EMBL/GenBank/DDBJ databases">
        <title>Dictyobacter halimunensis sp. nov., a new member of the class Ktedonobacteria from forest soil in a geothermal area.</title>
        <authorList>
            <person name="Rachmania M.K."/>
            <person name="Ningsih F."/>
            <person name="Sakai Y."/>
            <person name="Yabe S."/>
            <person name="Yokota A."/>
            <person name="Sjamsuridzal W."/>
        </authorList>
    </citation>
    <scope>NUCLEOTIDE SEQUENCE [LARGE SCALE GENOMIC DNA]</scope>
    <source>
        <strain evidence="2 3">S3.2.2.5</strain>
    </source>
</reference>
<dbReference type="Pfam" id="PF01048">
    <property type="entry name" value="PNP_UDP_1"/>
    <property type="match status" value="1"/>
</dbReference>
<dbReference type="Gene3D" id="3.40.50.1580">
    <property type="entry name" value="Nucleoside phosphorylase domain"/>
    <property type="match status" value="1"/>
</dbReference>
<evidence type="ECO:0000313" key="2">
    <source>
        <dbReference type="EMBL" id="GLV54418.1"/>
    </source>
</evidence>
<dbReference type="EMBL" id="BSRI01000001">
    <property type="protein sequence ID" value="GLV54418.1"/>
    <property type="molecule type" value="Genomic_DNA"/>
</dbReference>
<evidence type="ECO:0000313" key="3">
    <source>
        <dbReference type="Proteomes" id="UP001344906"/>
    </source>
</evidence>
<dbReference type="InterPro" id="IPR000845">
    <property type="entry name" value="Nucleoside_phosphorylase_d"/>
</dbReference>
<protein>
    <recommendedName>
        <fullName evidence="1">Nucleoside phosphorylase domain-containing protein</fullName>
    </recommendedName>
</protein>
<dbReference type="PANTHER" id="PTHR46832">
    <property type="entry name" value="5'-METHYLTHIOADENOSINE/S-ADENOSYLHOMOCYSTEINE NUCLEOSIDASE"/>
    <property type="match status" value="1"/>
</dbReference>
<name>A0ABQ6FJL8_9CHLR</name>